<feature type="domain" description="Calcineurin-like phosphoesterase" evidence="2">
    <location>
        <begin position="12"/>
        <end position="126"/>
    </location>
</feature>
<dbReference type="GO" id="GO:0000724">
    <property type="term" value="P:double-strand break repair via homologous recombination"/>
    <property type="evidence" value="ECO:0007669"/>
    <property type="project" value="TreeGrafter"/>
</dbReference>
<dbReference type="OrthoDB" id="30417at2759"/>
<dbReference type="GO" id="GO:0097552">
    <property type="term" value="P:mitochondrial double-strand break repair via homologous recombination"/>
    <property type="evidence" value="ECO:0007669"/>
    <property type="project" value="TreeGrafter"/>
</dbReference>
<dbReference type="InterPro" id="IPR041796">
    <property type="entry name" value="Mre11_N"/>
</dbReference>
<dbReference type="InterPro" id="IPR004843">
    <property type="entry name" value="Calcineurin-like_PHP"/>
</dbReference>
<dbReference type="CDD" id="cd00840">
    <property type="entry name" value="MPP_Mre11_N"/>
    <property type="match status" value="1"/>
</dbReference>
<evidence type="ECO:0000256" key="1">
    <source>
        <dbReference type="ARBA" id="ARBA00022801"/>
    </source>
</evidence>
<dbReference type="PANTHER" id="PTHR10139:SF1">
    <property type="entry name" value="DOUBLE-STRAND BREAK REPAIR PROTEIN MRE11"/>
    <property type="match status" value="1"/>
</dbReference>
<reference evidence="3" key="1">
    <citation type="submission" date="2021-02" db="EMBL/GenBank/DDBJ databases">
        <authorList>
            <person name="Dougan E. K."/>
            <person name="Rhodes N."/>
            <person name="Thang M."/>
            <person name="Chan C."/>
        </authorList>
    </citation>
    <scope>NUCLEOTIDE SEQUENCE</scope>
</reference>
<dbReference type="AlphaFoldDB" id="A0A813GXH3"/>
<dbReference type="Proteomes" id="UP000654075">
    <property type="component" value="Unassembled WGS sequence"/>
</dbReference>
<dbReference type="GO" id="GO:0006303">
    <property type="term" value="P:double-strand break repair via nonhomologous end joining"/>
    <property type="evidence" value="ECO:0007669"/>
    <property type="project" value="TreeGrafter"/>
</dbReference>
<dbReference type="SUPFAM" id="SSF56300">
    <property type="entry name" value="Metallo-dependent phosphatases"/>
    <property type="match status" value="1"/>
</dbReference>
<proteinExistence type="predicted"/>
<dbReference type="OMA" id="YSWQELK"/>
<dbReference type="GO" id="GO:0000014">
    <property type="term" value="F:single-stranded DNA endodeoxyribonuclease activity"/>
    <property type="evidence" value="ECO:0007669"/>
    <property type="project" value="TreeGrafter"/>
</dbReference>
<accession>A0A813GXH3</accession>
<dbReference type="PANTHER" id="PTHR10139">
    <property type="entry name" value="DOUBLE-STRAND BREAK REPAIR PROTEIN MRE11"/>
    <property type="match status" value="1"/>
</dbReference>
<dbReference type="Gene3D" id="3.60.21.10">
    <property type="match status" value="1"/>
</dbReference>
<dbReference type="GO" id="GO:0042138">
    <property type="term" value="P:meiotic DNA double-strand break formation"/>
    <property type="evidence" value="ECO:0007669"/>
    <property type="project" value="TreeGrafter"/>
</dbReference>
<sequence length="155" mass="17044">MAVDVAPDEHTLRILVATDSHVGFNEKDKVRGQDALNTFEEALQIGKANRADFILHGGDLFHENKPSRKCLYRTMDLLRRYSFGPGEVNFQVVSDPAIFARGVVNYEDPNTNVETPLFMIHGNHDDPGGDSNLAAGSLLEVAGLANCFGRSEDLE</sequence>
<dbReference type="GO" id="GO:0007095">
    <property type="term" value="P:mitotic G2 DNA damage checkpoint signaling"/>
    <property type="evidence" value="ECO:0007669"/>
    <property type="project" value="TreeGrafter"/>
</dbReference>
<organism evidence="3 4">
    <name type="scientific">Polarella glacialis</name>
    <name type="common">Dinoflagellate</name>
    <dbReference type="NCBI Taxonomy" id="89957"/>
    <lineage>
        <taxon>Eukaryota</taxon>
        <taxon>Sar</taxon>
        <taxon>Alveolata</taxon>
        <taxon>Dinophyceae</taxon>
        <taxon>Suessiales</taxon>
        <taxon>Suessiaceae</taxon>
        <taxon>Polarella</taxon>
    </lineage>
</organism>
<dbReference type="GO" id="GO:0030870">
    <property type="term" value="C:Mre11 complex"/>
    <property type="evidence" value="ECO:0007669"/>
    <property type="project" value="TreeGrafter"/>
</dbReference>
<feature type="non-terminal residue" evidence="3">
    <location>
        <position position="155"/>
    </location>
</feature>
<dbReference type="EMBL" id="CAJNNV010029758">
    <property type="protein sequence ID" value="CAE8629976.1"/>
    <property type="molecule type" value="Genomic_DNA"/>
</dbReference>
<dbReference type="InterPro" id="IPR029052">
    <property type="entry name" value="Metallo-depent_PP-like"/>
</dbReference>
<protein>
    <recommendedName>
        <fullName evidence="2">Calcineurin-like phosphoesterase domain-containing protein</fullName>
    </recommendedName>
</protein>
<keyword evidence="1" id="KW-0378">Hydrolase</keyword>
<evidence type="ECO:0000313" key="3">
    <source>
        <dbReference type="EMBL" id="CAE8629976.1"/>
    </source>
</evidence>
<dbReference type="GO" id="GO:0000723">
    <property type="term" value="P:telomere maintenance"/>
    <property type="evidence" value="ECO:0007669"/>
    <property type="project" value="TreeGrafter"/>
</dbReference>
<evidence type="ECO:0000313" key="4">
    <source>
        <dbReference type="Proteomes" id="UP000654075"/>
    </source>
</evidence>
<name>A0A813GXH3_POLGL</name>
<comment type="caution">
    <text evidence="3">The sequence shown here is derived from an EMBL/GenBank/DDBJ whole genome shotgun (WGS) entry which is preliminary data.</text>
</comment>
<keyword evidence="4" id="KW-1185">Reference proteome</keyword>
<gene>
    <name evidence="3" type="ORF">PGLA1383_LOCUS46376</name>
</gene>
<dbReference type="GO" id="GO:0035861">
    <property type="term" value="C:site of double-strand break"/>
    <property type="evidence" value="ECO:0007669"/>
    <property type="project" value="TreeGrafter"/>
</dbReference>
<evidence type="ECO:0000259" key="2">
    <source>
        <dbReference type="Pfam" id="PF00149"/>
    </source>
</evidence>
<dbReference type="Pfam" id="PF00149">
    <property type="entry name" value="Metallophos"/>
    <property type="match status" value="1"/>
</dbReference>